<feature type="region of interest" description="Disordered" evidence="1">
    <location>
        <begin position="329"/>
        <end position="350"/>
    </location>
</feature>
<feature type="compositionally biased region" description="Basic and acidic residues" evidence="1">
    <location>
        <begin position="67"/>
        <end position="84"/>
    </location>
</feature>
<dbReference type="Pfam" id="PF20516">
    <property type="entry name" value="PDDEXK_12"/>
    <property type="match status" value="1"/>
</dbReference>
<evidence type="ECO:0000313" key="4">
    <source>
        <dbReference type="Proteomes" id="UP000078559"/>
    </source>
</evidence>
<organism evidence="3 4">
    <name type="scientific">Cytospora mali</name>
    <name type="common">Apple Valsa canker fungus</name>
    <name type="synonym">Valsa mali</name>
    <dbReference type="NCBI Taxonomy" id="578113"/>
    <lineage>
        <taxon>Eukaryota</taxon>
        <taxon>Fungi</taxon>
        <taxon>Dikarya</taxon>
        <taxon>Ascomycota</taxon>
        <taxon>Pezizomycotina</taxon>
        <taxon>Sordariomycetes</taxon>
        <taxon>Sordariomycetidae</taxon>
        <taxon>Diaporthales</taxon>
        <taxon>Cytosporaceae</taxon>
        <taxon>Cytospora</taxon>
    </lineage>
</organism>
<evidence type="ECO:0000256" key="1">
    <source>
        <dbReference type="SAM" id="MobiDB-lite"/>
    </source>
</evidence>
<accession>A0A194VJR4</accession>
<reference evidence="3" key="1">
    <citation type="submission" date="2014-12" db="EMBL/GenBank/DDBJ databases">
        <title>Genome Sequence of Valsa Canker Pathogens Uncovers a Specific Adaption of Colonization on Woody Bark.</title>
        <authorList>
            <person name="Yin Z."/>
            <person name="Liu H."/>
            <person name="Gao X."/>
            <person name="Li Z."/>
            <person name="Song N."/>
            <person name="Ke X."/>
            <person name="Dai Q."/>
            <person name="Wu Y."/>
            <person name="Sun Y."/>
            <person name="Xu J.-R."/>
            <person name="Kang Z.K."/>
            <person name="Wang L."/>
            <person name="Huang L."/>
        </authorList>
    </citation>
    <scope>NUCLEOTIDE SEQUENCE [LARGE SCALE GENOMIC DNA]</scope>
    <source>
        <strain evidence="3">03-8</strain>
    </source>
</reference>
<name>A0A194VJR4_CYTMA</name>
<gene>
    <name evidence="3" type="ORF">VM1G_10917</name>
</gene>
<sequence>MASTPPGTERTGLNWRSISLSSSSLGRGGGGGIDTGGLLAHRPLPTTTPQKTSMKRRRSYDDEDEYNDRHSFEGGDREGDRDGDNQQAPRQPRYRHRHTHPLDHPDNDASVTSSSRSGISSRSGRSGTSSPRKKKVQMGAAPEPIDFRGISLESLPKDDMPTELRELLWELSEVQGGEPVISRELKAAIEEEYTQRCIRLLPDRVYADPATRDALGPSPHPRDMFAVHQDARRCYDSMQDEAGWNAAVHWPLLRLAVAGRREYIPGLVDFVQCTTAGILPEYRSPSHAARRVDFVLVLDPENDSDGDNDGGAHTQGIAQCIERLRTHQPGHSINHTDFPPLIRTPRLPRL</sequence>
<dbReference type="EMBL" id="KN796121">
    <property type="protein sequence ID" value="KUI64120.1"/>
    <property type="molecule type" value="Genomic_DNA"/>
</dbReference>
<proteinExistence type="predicted"/>
<dbReference type="InterPro" id="IPR046797">
    <property type="entry name" value="PDDEXK_12"/>
</dbReference>
<dbReference type="OrthoDB" id="4161186at2759"/>
<feature type="domain" description="PD-(D/E)XK nuclease-like" evidence="2">
    <location>
        <begin position="204"/>
        <end position="345"/>
    </location>
</feature>
<dbReference type="AlphaFoldDB" id="A0A194VJR4"/>
<dbReference type="SMR" id="A0A194VJR4"/>
<feature type="compositionally biased region" description="Low complexity" evidence="1">
    <location>
        <begin position="16"/>
        <end position="25"/>
    </location>
</feature>
<evidence type="ECO:0000259" key="2">
    <source>
        <dbReference type="Pfam" id="PF20516"/>
    </source>
</evidence>
<feature type="compositionally biased region" description="Low complexity" evidence="1">
    <location>
        <begin position="339"/>
        <end position="350"/>
    </location>
</feature>
<feature type="region of interest" description="Disordered" evidence="1">
    <location>
        <begin position="1"/>
        <end position="145"/>
    </location>
</feature>
<feature type="compositionally biased region" description="Gly residues" evidence="1">
    <location>
        <begin position="26"/>
        <end position="35"/>
    </location>
</feature>
<protein>
    <recommendedName>
        <fullName evidence="2">PD-(D/E)XK nuclease-like domain-containing protein</fullName>
    </recommendedName>
</protein>
<evidence type="ECO:0000313" key="3">
    <source>
        <dbReference type="EMBL" id="KUI64120.1"/>
    </source>
</evidence>
<dbReference type="Proteomes" id="UP000078559">
    <property type="component" value="Unassembled WGS sequence"/>
</dbReference>
<keyword evidence="4" id="KW-1185">Reference proteome</keyword>
<feature type="compositionally biased region" description="Low complexity" evidence="1">
    <location>
        <begin position="110"/>
        <end position="130"/>
    </location>
</feature>